<evidence type="ECO:0000313" key="3">
    <source>
        <dbReference type="EMBL" id="MBW5481841.1"/>
    </source>
</evidence>
<feature type="region of interest" description="Disordered" evidence="1">
    <location>
        <begin position="101"/>
        <end position="154"/>
    </location>
</feature>
<dbReference type="RefSeq" id="WP_219665780.1">
    <property type="nucleotide sequence ID" value="NZ_WTFF01000035.1"/>
</dbReference>
<gene>
    <name evidence="3" type="ORF">GPJ59_08080</name>
</gene>
<dbReference type="Proteomes" id="UP000812013">
    <property type="component" value="Unassembled WGS sequence"/>
</dbReference>
<evidence type="ECO:0000313" key="4">
    <source>
        <dbReference type="Proteomes" id="UP000812013"/>
    </source>
</evidence>
<reference evidence="3 4" key="1">
    <citation type="submission" date="2019-12" db="EMBL/GenBank/DDBJ databases">
        <title>Genome sequence of Streptomyces bambusae.</title>
        <authorList>
            <person name="Bansal K."/>
            <person name="Choksket S."/>
            <person name="Korpole S."/>
            <person name="Patil P.B."/>
        </authorList>
    </citation>
    <scope>NUCLEOTIDE SEQUENCE [LARGE SCALE GENOMIC DNA]</scope>
    <source>
        <strain evidence="3 4">SK60</strain>
    </source>
</reference>
<organism evidence="3 4">
    <name type="scientific">Streptomyces bambusae</name>
    <dbReference type="NCBI Taxonomy" id="1550616"/>
    <lineage>
        <taxon>Bacteria</taxon>
        <taxon>Bacillati</taxon>
        <taxon>Actinomycetota</taxon>
        <taxon>Actinomycetes</taxon>
        <taxon>Kitasatosporales</taxon>
        <taxon>Streptomycetaceae</taxon>
        <taxon>Streptomyces</taxon>
    </lineage>
</organism>
<protein>
    <submittedName>
        <fullName evidence="3">Uncharacterized protein</fullName>
    </submittedName>
</protein>
<proteinExistence type="predicted"/>
<dbReference type="EMBL" id="WTFF01000035">
    <property type="protein sequence ID" value="MBW5481841.1"/>
    <property type="molecule type" value="Genomic_DNA"/>
</dbReference>
<evidence type="ECO:0000256" key="2">
    <source>
        <dbReference type="SAM" id="SignalP"/>
    </source>
</evidence>
<keyword evidence="2" id="KW-0732">Signal</keyword>
<sequence>MKRIVMLTASAAIVAGGALLPTGAMAAESAQYAGATTTVTGDDDSIATMSSLKRQEAVNAITTWGNEQQDLRRTAERQLDQTEQVEKLRDGKTFEEFGAFFGHDPGAKNELKQESEFLQDAKNSSFKQSGKDEGSLDFGTCAGCSEGPVAPDVR</sequence>
<comment type="caution">
    <text evidence="3">The sequence shown here is derived from an EMBL/GenBank/DDBJ whole genome shotgun (WGS) entry which is preliminary data.</text>
</comment>
<name>A0ABS6Z270_9ACTN</name>
<evidence type="ECO:0000256" key="1">
    <source>
        <dbReference type="SAM" id="MobiDB-lite"/>
    </source>
</evidence>
<feature type="compositionally biased region" description="Basic and acidic residues" evidence="1">
    <location>
        <begin position="105"/>
        <end position="115"/>
    </location>
</feature>
<accession>A0ABS6Z270</accession>
<feature type="signal peptide" evidence="2">
    <location>
        <begin position="1"/>
        <end position="26"/>
    </location>
</feature>
<feature type="chain" id="PRO_5047527572" evidence="2">
    <location>
        <begin position="27"/>
        <end position="154"/>
    </location>
</feature>
<keyword evidence="4" id="KW-1185">Reference proteome</keyword>